<dbReference type="SUPFAM" id="SSF63825">
    <property type="entry name" value="YWTD domain"/>
    <property type="match status" value="1"/>
</dbReference>
<evidence type="ECO:0000313" key="7">
    <source>
        <dbReference type="Proteomes" id="UP001159386"/>
    </source>
</evidence>
<keyword evidence="3" id="KW-0106">Calcium</keyword>
<proteinExistence type="predicted"/>
<dbReference type="InterPro" id="IPR003644">
    <property type="entry name" value="Calx_beta"/>
</dbReference>
<keyword evidence="2" id="KW-0677">Repeat</keyword>
<dbReference type="EMBL" id="JANQDF010000180">
    <property type="protein sequence ID" value="MDH6107659.1"/>
    <property type="molecule type" value="Genomic_DNA"/>
</dbReference>
<dbReference type="Pfam" id="PF08309">
    <property type="entry name" value="LVIVD"/>
    <property type="match status" value="5"/>
</dbReference>
<accession>A0ABT6KIC6</accession>
<keyword evidence="7" id="KW-1185">Reference proteome</keyword>
<feature type="region of interest" description="Disordered" evidence="4">
    <location>
        <begin position="462"/>
        <end position="484"/>
    </location>
</feature>
<evidence type="ECO:0000256" key="3">
    <source>
        <dbReference type="ARBA" id="ARBA00022837"/>
    </source>
</evidence>
<dbReference type="InterPro" id="IPR026919">
    <property type="entry name" value="ADGRV1"/>
</dbReference>
<dbReference type="Gene3D" id="2.60.40.2030">
    <property type="match status" value="2"/>
</dbReference>
<name>A0ABT6KIC6_9CYAN</name>
<dbReference type="InterPro" id="IPR013211">
    <property type="entry name" value="LVIVD"/>
</dbReference>
<organism evidence="6 7">
    <name type="scientific">Anabaenopsis tanganyikae CS-531</name>
    <dbReference type="NCBI Taxonomy" id="2785304"/>
    <lineage>
        <taxon>Bacteria</taxon>
        <taxon>Bacillati</taxon>
        <taxon>Cyanobacteriota</taxon>
        <taxon>Cyanophyceae</taxon>
        <taxon>Nostocales</taxon>
        <taxon>Nodulariaceae</taxon>
        <taxon>Anabaenopsis</taxon>
        <taxon>Anabaenopsis tanganyikae</taxon>
    </lineage>
</organism>
<protein>
    <recommendedName>
        <fullName evidence="5">Calx-beta domain-containing protein</fullName>
    </recommendedName>
</protein>
<dbReference type="InterPro" id="IPR038081">
    <property type="entry name" value="CalX-like_sf"/>
</dbReference>
<keyword evidence="1" id="KW-0732">Signal</keyword>
<sequence>DTTGISTANWAVTGTGTNPANATDFGGTLPTGTVEFADGETSQVITVNVQGDGVGEPNETFTVTLSGATDATIITDNTATGTIRNDDLINPSHDNFVNAIIINGRNIITGSNIGFTGEIGEPAQRGVINSAWWSWTAPATAAEVSIDTIGSDFDTVLSVFTGDTVDGLTLVAQNNDLGDYNDLGDFSTESRVSFNITPGTTYYLAVDGYGSETGNITLNVFPFSNYETSGEAYGVEVVGNYAYVADSEAGLQIIDISDPANPTRTGGYDTSGEAYGVQVVGNYAYVADGRSGLQIIDISDPANPIFKGGDDTTGYAYGVQVVGNYAYVADSEAGLQIIDISNPANPTRTGGYDTTGVSLGIQVVGNYAYVTDVGALQIIDISDPANPIFQGGYKTPGDAYDVQVVGNYAYVADYDAGLQIIDVSQFTQAPTEQPSIIIAPTTAIQSEGNTGTTPFTFTVTRTGNTTDESSANWEVTGTGDNPANADDFGGTLPTGKVEFAQGETSQVITVNVQGDRVVEPEETFTVTLSNPSNATITTATATGTIENDDTPPVQGDRQQITSLDNLMTLPGGNVSIPLFYNTSTGENALAGISLRLHYNSNELSFQTAENLFTNDLFVPLADLPDSGDFDNDPESDRYIQFGYTSFAANWPGQTLPLKLGDFNFTTTGNFTGTQLNLSSDNLAPGYSLEADPILVSKQEWNFDIDGNGEIKALSDGIMIVRHLFGAFPGDKLTKGAIAPNATRNLAEIQAYLQHGVDNKYLDIDGNGEIKALSDGIMIVRHLFGSTAFPGDKLIEGAIAPDATRDLTQIQAHLTQFSTVI</sequence>
<dbReference type="RefSeq" id="WP_280802174.1">
    <property type="nucleotide sequence ID" value="NZ_JANQDF010000180.1"/>
</dbReference>
<dbReference type="PANTHER" id="PTHR46682">
    <property type="entry name" value="ADHESION G-PROTEIN COUPLED RECEPTOR V1"/>
    <property type="match status" value="1"/>
</dbReference>
<evidence type="ECO:0000256" key="1">
    <source>
        <dbReference type="ARBA" id="ARBA00022729"/>
    </source>
</evidence>
<gene>
    <name evidence="6" type="ORF">NWP22_17650</name>
</gene>
<dbReference type="PANTHER" id="PTHR46682:SF1">
    <property type="entry name" value="ADHESION G-PROTEIN COUPLED RECEPTOR V1"/>
    <property type="match status" value="1"/>
</dbReference>
<evidence type="ECO:0000259" key="5">
    <source>
        <dbReference type="Pfam" id="PF03160"/>
    </source>
</evidence>
<feature type="non-terminal residue" evidence="6">
    <location>
        <position position="1"/>
    </location>
</feature>
<comment type="caution">
    <text evidence="6">The sequence shown here is derived from an EMBL/GenBank/DDBJ whole genome shotgun (WGS) entry which is preliminary data.</text>
</comment>
<evidence type="ECO:0000313" key="6">
    <source>
        <dbReference type="EMBL" id="MDH6107659.1"/>
    </source>
</evidence>
<evidence type="ECO:0000256" key="2">
    <source>
        <dbReference type="ARBA" id="ARBA00022737"/>
    </source>
</evidence>
<evidence type="ECO:0000256" key="4">
    <source>
        <dbReference type="SAM" id="MobiDB-lite"/>
    </source>
</evidence>
<dbReference type="SUPFAM" id="SSF141072">
    <property type="entry name" value="CalX-like"/>
    <property type="match status" value="2"/>
</dbReference>
<dbReference type="Proteomes" id="UP001159386">
    <property type="component" value="Unassembled WGS sequence"/>
</dbReference>
<feature type="compositionally biased region" description="Polar residues" evidence="4">
    <location>
        <begin position="467"/>
        <end position="481"/>
    </location>
</feature>
<reference evidence="6 7" key="1">
    <citation type="journal article" date="2023" name="J. Phycol.">
        <title>Chrysosporum ovalisporum is synonymous with the true-branching cyanobacterium Umezakia natans (Nostocales/Aphanizomenonaceae).</title>
        <authorList>
            <person name="McGregor G.B."/>
            <person name="Sendall B.C."/>
            <person name="Niiyama Y."/>
            <person name="Tuji A."/>
            <person name="Willis A."/>
        </authorList>
    </citation>
    <scope>NUCLEOTIDE SEQUENCE [LARGE SCALE GENOMIC DNA]</scope>
    <source>
        <strain evidence="6 7">CS-531</strain>
    </source>
</reference>
<dbReference type="Pfam" id="PF03160">
    <property type="entry name" value="Calx-beta"/>
    <property type="match status" value="2"/>
</dbReference>
<feature type="domain" description="Calx-beta" evidence="5">
    <location>
        <begin position="30"/>
        <end position="87"/>
    </location>
</feature>
<feature type="domain" description="Calx-beta" evidence="5">
    <location>
        <begin position="453"/>
        <end position="549"/>
    </location>
</feature>